<protein>
    <submittedName>
        <fullName evidence="7">RNA polymerase sigma-70 factor (ECF subfamily)</fullName>
    </submittedName>
</protein>
<dbReference type="Pfam" id="PF08281">
    <property type="entry name" value="Sigma70_r4_2"/>
    <property type="match status" value="1"/>
</dbReference>
<dbReference type="Pfam" id="PF04542">
    <property type="entry name" value="Sigma70_r2"/>
    <property type="match status" value="1"/>
</dbReference>
<dbReference type="InterPro" id="IPR036388">
    <property type="entry name" value="WH-like_DNA-bd_sf"/>
</dbReference>
<dbReference type="EMBL" id="QOVL01000006">
    <property type="protein sequence ID" value="RXG31844.1"/>
    <property type="molecule type" value="Genomic_DNA"/>
</dbReference>
<dbReference type="PANTHER" id="PTHR43133:SF46">
    <property type="entry name" value="RNA POLYMERASE SIGMA-70 FACTOR ECF SUBFAMILY"/>
    <property type="match status" value="1"/>
</dbReference>
<dbReference type="InterPro" id="IPR013325">
    <property type="entry name" value="RNA_pol_sigma_r2"/>
</dbReference>
<proteinExistence type="inferred from homology"/>
<keyword evidence="2" id="KW-0805">Transcription regulation</keyword>
<evidence type="ECO:0000259" key="6">
    <source>
        <dbReference type="Pfam" id="PF08281"/>
    </source>
</evidence>
<evidence type="ECO:0000256" key="4">
    <source>
        <dbReference type="ARBA" id="ARBA00023163"/>
    </source>
</evidence>
<evidence type="ECO:0000256" key="1">
    <source>
        <dbReference type="ARBA" id="ARBA00010641"/>
    </source>
</evidence>
<dbReference type="Gene3D" id="1.10.1740.10">
    <property type="match status" value="1"/>
</dbReference>
<organism evidence="7 8">
    <name type="scientific">Leeuwenhoekiella marinoflava</name>
    <dbReference type="NCBI Taxonomy" id="988"/>
    <lineage>
        <taxon>Bacteria</taxon>
        <taxon>Pseudomonadati</taxon>
        <taxon>Bacteroidota</taxon>
        <taxon>Flavobacteriia</taxon>
        <taxon>Flavobacteriales</taxon>
        <taxon>Flavobacteriaceae</taxon>
        <taxon>Leeuwenhoekiella</taxon>
    </lineage>
</organism>
<sequence length="189" mass="22419">MKASKLENELIQDLKSGDKRALTTLYNEYWKPLYLSSYNLLRDKETCEEIIQDVFIDIWNRRADLQIKISLKSYLYSCVRYKVFSEFRKNKVLRIELFENLEERINRNTPESEILHKELKKQIKLVVDNLPDKCRRVYKLSRNEQLTHKEISEQLNISTKTVENHITNALNALRASLGICSTLLFFSTL</sequence>
<comment type="similarity">
    <text evidence="1">Belongs to the sigma-70 factor family. ECF subfamily.</text>
</comment>
<dbReference type="GO" id="GO:0016987">
    <property type="term" value="F:sigma factor activity"/>
    <property type="evidence" value="ECO:0007669"/>
    <property type="project" value="UniProtKB-KW"/>
</dbReference>
<dbReference type="NCBIfam" id="TIGR02985">
    <property type="entry name" value="Sig70_bacteroi1"/>
    <property type="match status" value="1"/>
</dbReference>
<dbReference type="InterPro" id="IPR014327">
    <property type="entry name" value="RNA_pol_sigma70_bacteroid"/>
</dbReference>
<keyword evidence="3" id="KW-0731">Sigma factor</keyword>
<dbReference type="NCBIfam" id="TIGR02937">
    <property type="entry name" value="sigma70-ECF"/>
    <property type="match status" value="1"/>
</dbReference>
<evidence type="ECO:0000256" key="2">
    <source>
        <dbReference type="ARBA" id="ARBA00023015"/>
    </source>
</evidence>
<dbReference type="STRING" id="1122159.SAMN02745246_01514"/>
<comment type="caution">
    <text evidence="7">The sequence shown here is derived from an EMBL/GenBank/DDBJ whole genome shotgun (WGS) entry which is preliminary data.</text>
</comment>
<reference evidence="7 8" key="1">
    <citation type="submission" date="2018-07" db="EMBL/GenBank/DDBJ databases">
        <title>Leeuwenhoekiella genomics.</title>
        <authorList>
            <person name="Tahon G."/>
            <person name="Willems A."/>
        </authorList>
    </citation>
    <scope>NUCLEOTIDE SEQUENCE [LARGE SCALE GENOMIC DNA]</scope>
    <source>
        <strain evidence="7 8">LMG 1345</strain>
    </source>
</reference>
<dbReference type="InterPro" id="IPR013324">
    <property type="entry name" value="RNA_pol_sigma_r3/r4-like"/>
</dbReference>
<dbReference type="GO" id="GO:0003677">
    <property type="term" value="F:DNA binding"/>
    <property type="evidence" value="ECO:0007669"/>
    <property type="project" value="InterPro"/>
</dbReference>
<feature type="domain" description="RNA polymerase sigma factor 70 region 4 type 2" evidence="6">
    <location>
        <begin position="122"/>
        <end position="173"/>
    </location>
</feature>
<dbReference type="PANTHER" id="PTHR43133">
    <property type="entry name" value="RNA POLYMERASE ECF-TYPE SIGMA FACTO"/>
    <property type="match status" value="1"/>
</dbReference>
<dbReference type="Proteomes" id="UP000290608">
    <property type="component" value="Unassembled WGS sequence"/>
</dbReference>
<name>A0A4Q0PN67_9FLAO</name>
<dbReference type="SUPFAM" id="SSF88946">
    <property type="entry name" value="Sigma2 domain of RNA polymerase sigma factors"/>
    <property type="match status" value="1"/>
</dbReference>
<dbReference type="InterPro" id="IPR007627">
    <property type="entry name" value="RNA_pol_sigma70_r2"/>
</dbReference>
<dbReference type="InterPro" id="IPR014284">
    <property type="entry name" value="RNA_pol_sigma-70_dom"/>
</dbReference>
<evidence type="ECO:0000313" key="8">
    <source>
        <dbReference type="Proteomes" id="UP000290608"/>
    </source>
</evidence>
<dbReference type="InterPro" id="IPR039425">
    <property type="entry name" value="RNA_pol_sigma-70-like"/>
</dbReference>
<evidence type="ECO:0000313" key="7">
    <source>
        <dbReference type="EMBL" id="RXG31844.1"/>
    </source>
</evidence>
<evidence type="ECO:0000256" key="3">
    <source>
        <dbReference type="ARBA" id="ARBA00023082"/>
    </source>
</evidence>
<dbReference type="InterPro" id="IPR013249">
    <property type="entry name" value="RNA_pol_sigma70_r4_t2"/>
</dbReference>
<dbReference type="AlphaFoldDB" id="A0A4Q0PN67"/>
<evidence type="ECO:0000259" key="5">
    <source>
        <dbReference type="Pfam" id="PF04542"/>
    </source>
</evidence>
<accession>A0A4Q0PN67</accession>
<gene>
    <name evidence="7" type="ORF">DSL99_1668</name>
</gene>
<dbReference type="RefSeq" id="WP_073098627.1">
    <property type="nucleotide sequence ID" value="NZ_JBALUR010000024.1"/>
</dbReference>
<dbReference type="SUPFAM" id="SSF88659">
    <property type="entry name" value="Sigma3 and sigma4 domains of RNA polymerase sigma factors"/>
    <property type="match status" value="1"/>
</dbReference>
<keyword evidence="4" id="KW-0804">Transcription</keyword>
<feature type="domain" description="RNA polymerase sigma-70 region 2" evidence="5">
    <location>
        <begin position="26"/>
        <end position="91"/>
    </location>
</feature>
<dbReference type="Gene3D" id="1.10.10.10">
    <property type="entry name" value="Winged helix-like DNA-binding domain superfamily/Winged helix DNA-binding domain"/>
    <property type="match status" value="1"/>
</dbReference>
<dbReference type="GO" id="GO:0006352">
    <property type="term" value="P:DNA-templated transcription initiation"/>
    <property type="evidence" value="ECO:0007669"/>
    <property type="project" value="InterPro"/>
</dbReference>